<evidence type="ECO:0000313" key="1">
    <source>
        <dbReference type="EMBL" id="GBP55288.1"/>
    </source>
</evidence>
<dbReference type="AlphaFoldDB" id="A0A4C1WV35"/>
<name>A0A4C1WV35_EUMVA</name>
<proteinExistence type="predicted"/>
<evidence type="ECO:0000313" key="2">
    <source>
        <dbReference type="Proteomes" id="UP000299102"/>
    </source>
</evidence>
<reference evidence="1 2" key="1">
    <citation type="journal article" date="2019" name="Commun. Biol.">
        <title>The bagworm genome reveals a unique fibroin gene that provides high tensile strength.</title>
        <authorList>
            <person name="Kono N."/>
            <person name="Nakamura H."/>
            <person name="Ohtoshi R."/>
            <person name="Tomita M."/>
            <person name="Numata K."/>
            <person name="Arakawa K."/>
        </authorList>
    </citation>
    <scope>NUCLEOTIDE SEQUENCE [LARGE SCALE GENOMIC DNA]</scope>
</reference>
<gene>
    <name evidence="1" type="ORF">EVAR_24484_1</name>
</gene>
<keyword evidence="2" id="KW-1185">Reference proteome</keyword>
<organism evidence="1 2">
    <name type="scientific">Eumeta variegata</name>
    <name type="common">Bagworm moth</name>
    <name type="synonym">Eumeta japonica</name>
    <dbReference type="NCBI Taxonomy" id="151549"/>
    <lineage>
        <taxon>Eukaryota</taxon>
        <taxon>Metazoa</taxon>
        <taxon>Ecdysozoa</taxon>
        <taxon>Arthropoda</taxon>
        <taxon>Hexapoda</taxon>
        <taxon>Insecta</taxon>
        <taxon>Pterygota</taxon>
        <taxon>Neoptera</taxon>
        <taxon>Endopterygota</taxon>
        <taxon>Lepidoptera</taxon>
        <taxon>Glossata</taxon>
        <taxon>Ditrysia</taxon>
        <taxon>Tineoidea</taxon>
        <taxon>Psychidae</taxon>
        <taxon>Oiketicinae</taxon>
        <taxon>Eumeta</taxon>
    </lineage>
</organism>
<comment type="caution">
    <text evidence="1">The sequence shown here is derived from an EMBL/GenBank/DDBJ whole genome shotgun (WGS) entry which is preliminary data.</text>
</comment>
<dbReference type="EMBL" id="BGZK01000664">
    <property type="protein sequence ID" value="GBP55288.1"/>
    <property type="molecule type" value="Genomic_DNA"/>
</dbReference>
<dbReference type="Proteomes" id="UP000299102">
    <property type="component" value="Unassembled WGS sequence"/>
</dbReference>
<accession>A0A4C1WV35</accession>
<protein>
    <submittedName>
        <fullName evidence="1">Uncharacterized protein</fullName>
    </submittedName>
</protein>
<sequence>MLSRSLDGLDSQLDPLRLHNVEDTDGGKPAVIRHARRCMRASLASPPEGRDESPYRHFDFCPSPSIDRYEIEYRPTIDEKRHSLLILLL</sequence>